<dbReference type="Proteomes" id="UP000243799">
    <property type="component" value="Unassembled WGS sequence"/>
</dbReference>
<dbReference type="PROSITE" id="PS51186">
    <property type="entry name" value="GNAT"/>
    <property type="match status" value="1"/>
</dbReference>
<accession>A0A1I0X932</accession>
<feature type="domain" description="N-acetyltransferase" evidence="1">
    <location>
        <begin position="38"/>
        <end position="198"/>
    </location>
</feature>
<dbReference type="Pfam" id="PF13302">
    <property type="entry name" value="Acetyltransf_3"/>
    <property type="match status" value="1"/>
</dbReference>
<dbReference type="AlphaFoldDB" id="A0A1I0X932"/>
<name>A0A1I0X932_9PSEU</name>
<dbReference type="GO" id="GO:0016747">
    <property type="term" value="F:acyltransferase activity, transferring groups other than amino-acyl groups"/>
    <property type="evidence" value="ECO:0007669"/>
    <property type="project" value="InterPro"/>
</dbReference>
<dbReference type="CDD" id="cd04301">
    <property type="entry name" value="NAT_SF"/>
    <property type="match status" value="1"/>
</dbReference>
<dbReference type="EMBL" id="FOKG01000003">
    <property type="protein sequence ID" value="SFA97552.1"/>
    <property type="molecule type" value="Genomic_DNA"/>
</dbReference>
<keyword evidence="3" id="KW-1185">Reference proteome</keyword>
<dbReference type="STRING" id="490629.SAMN05216266_10328"/>
<evidence type="ECO:0000259" key="1">
    <source>
        <dbReference type="PROSITE" id="PS51186"/>
    </source>
</evidence>
<keyword evidence="2" id="KW-0808">Transferase</keyword>
<gene>
    <name evidence="2" type="ORF">SAMN05216266_10328</name>
</gene>
<dbReference type="Gene3D" id="3.40.630.30">
    <property type="match status" value="1"/>
</dbReference>
<reference evidence="3" key="1">
    <citation type="submission" date="2016-10" db="EMBL/GenBank/DDBJ databases">
        <authorList>
            <person name="Varghese N."/>
            <person name="Submissions S."/>
        </authorList>
    </citation>
    <scope>NUCLEOTIDE SEQUENCE [LARGE SCALE GENOMIC DNA]</scope>
    <source>
        <strain evidence="3">CGMCC 4.3568</strain>
    </source>
</reference>
<dbReference type="PANTHER" id="PTHR43415">
    <property type="entry name" value="SPERMIDINE N(1)-ACETYLTRANSFERASE"/>
    <property type="match status" value="1"/>
</dbReference>
<evidence type="ECO:0000313" key="2">
    <source>
        <dbReference type="EMBL" id="SFA97552.1"/>
    </source>
</evidence>
<evidence type="ECO:0000313" key="3">
    <source>
        <dbReference type="Proteomes" id="UP000243799"/>
    </source>
</evidence>
<dbReference type="PANTHER" id="PTHR43415:SF3">
    <property type="entry name" value="GNAT-FAMILY ACETYLTRANSFERASE"/>
    <property type="match status" value="1"/>
</dbReference>
<dbReference type="InterPro" id="IPR000182">
    <property type="entry name" value="GNAT_dom"/>
</dbReference>
<proteinExistence type="predicted"/>
<protein>
    <submittedName>
        <fullName evidence="2">Protein N-acetyltransferase, RimJ/RimL family</fullName>
    </submittedName>
</protein>
<sequence length="205" mass="24207">MTHEDAAGGWPAASLWSCYWFELPNLPCYFLRVRGDLVALRAMDEWDAEAMWRWNHDPDVMRWMNDDYAQPLSRIRRWLAERPRNAYGDVVYGIEAINEEKLIGLVLLHDAEPEIGCAKLDIYLGEKDYWGRGYATDAMRTICRYGFEKMRLHKITLTVVTENHSARRVYDKVGFVTEGRLRQVFRRDGRWYDMFTMGLLEGELR</sequence>
<dbReference type="SUPFAM" id="SSF55729">
    <property type="entry name" value="Acyl-CoA N-acyltransferases (Nat)"/>
    <property type="match status" value="1"/>
</dbReference>
<organism evidence="2 3">
    <name type="scientific">Amycolatopsis marina</name>
    <dbReference type="NCBI Taxonomy" id="490629"/>
    <lineage>
        <taxon>Bacteria</taxon>
        <taxon>Bacillati</taxon>
        <taxon>Actinomycetota</taxon>
        <taxon>Actinomycetes</taxon>
        <taxon>Pseudonocardiales</taxon>
        <taxon>Pseudonocardiaceae</taxon>
        <taxon>Amycolatopsis</taxon>
    </lineage>
</organism>
<dbReference type="InterPro" id="IPR016181">
    <property type="entry name" value="Acyl_CoA_acyltransferase"/>
</dbReference>